<dbReference type="AlphaFoldDB" id="A0A0C5VFP5"/>
<name>A0A0C5VFP5_9GAMM</name>
<gene>
    <name evidence="1" type="ORF">YC6258_00961</name>
</gene>
<organism evidence="1 2">
    <name type="scientific">Gynuella sunshinyii YC6258</name>
    <dbReference type="NCBI Taxonomy" id="1445510"/>
    <lineage>
        <taxon>Bacteria</taxon>
        <taxon>Pseudomonadati</taxon>
        <taxon>Pseudomonadota</taxon>
        <taxon>Gammaproteobacteria</taxon>
        <taxon>Oceanospirillales</taxon>
        <taxon>Saccharospirillaceae</taxon>
        <taxon>Gynuella</taxon>
    </lineage>
</organism>
<evidence type="ECO:0000313" key="1">
    <source>
        <dbReference type="EMBL" id="AJQ93011.1"/>
    </source>
</evidence>
<dbReference type="Proteomes" id="UP000032266">
    <property type="component" value="Chromosome"/>
</dbReference>
<accession>A0A0C5VFP5</accession>
<dbReference type="HOGENOM" id="CLU_3270761_0_0_6"/>
<proteinExistence type="predicted"/>
<evidence type="ECO:0000313" key="2">
    <source>
        <dbReference type="Proteomes" id="UP000032266"/>
    </source>
</evidence>
<dbReference type="KEGG" id="gsn:YC6258_00961"/>
<protein>
    <submittedName>
        <fullName evidence="1">Uncharacterized protein</fullName>
    </submittedName>
</protein>
<dbReference type="EMBL" id="CP007142">
    <property type="protein sequence ID" value="AJQ93011.1"/>
    <property type="molecule type" value="Genomic_DNA"/>
</dbReference>
<keyword evidence="2" id="KW-1185">Reference proteome</keyword>
<sequence>MIFYFNFGAYGNRFRLDVFWGAEIVKTYDNSNNNGIPYVLF</sequence>
<reference evidence="1 2" key="1">
    <citation type="submission" date="2014-01" db="EMBL/GenBank/DDBJ databases">
        <title>Full genme sequencing of cellulolytic bacterium Gynuella sunshinyii YC6258T gen. nov., sp. nov.</title>
        <authorList>
            <person name="Khan H."/>
            <person name="Chung E.J."/>
            <person name="Chung Y.R."/>
        </authorList>
    </citation>
    <scope>NUCLEOTIDE SEQUENCE [LARGE SCALE GENOMIC DNA]</scope>
    <source>
        <strain evidence="1 2">YC6258</strain>
    </source>
</reference>